<evidence type="ECO:0000313" key="6">
    <source>
        <dbReference type="Proteomes" id="UP001589870"/>
    </source>
</evidence>
<keyword evidence="3" id="KW-0804">Transcription</keyword>
<comment type="caution">
    <text evidence="5">The sequence shown here is derived from an EMBL/GenBank/DDBJ whole genome shotgun (WGS) entry which is preliminary data.</text>
</comment>
<feature type="domain" description="HTH hxlR-type" evidence="4">
    <location>
        <begin position="137"/>
        <end position="236"/>
    </location>
</feature>
<dbReference type="RefSeq" id="WP_394302620.1">
    <property type="nucleotide sequence ID" value="NZ_JBHMQT010000043.1"/>
</dbReference>
<sequence length="349" mass="38398">MRPGLAGQHHEQQRHLLRIVDREHRASRRRQGTDFGKGKVMKTVTGHQIVDTLTQGATPDDRPHDSAGIEARWKLIVDHEGVTIASDRFRLTAVGSHAEDDDLFPERTLLDAMDSGEMEAILSELHSVTRWTYGQFCGLARALEMVGERWALFIIRDLLVGPKSFADLRKGLPRIPADTLAARLKELERTGVVSHRLVRGPGAEVAVYELTEYGSRIEDAVIQLSRWGAQVLDQPRPEDIVTVDSMIMALRTTFRPEAARGLRASFEVRIGEIILNAQVDDGTVKVASGHLPGADLVIEPGPVLKSLMSGEVSPAEAVAEGMVRLAGDAGLLDRFVEIFTIRPDAHLPA</sequence>
<dbReference type="Proteomes" id="UP001589870">
    <property type="component" value="Unassembled WGS sequence"/>
</dbReference>
<dbReference type="Pfam" id="PF01638">
    <property type="entry name" value="HxlR"/>
    <property type="match status" value="1"/>
</dbReference>
<dbReference type="Gene3D" id="3.30.1050.10">
    <property type="entry name" value="SCP2 sterol-binding domain"/>
    <property type="match status" value="1"/>
</dbReference>
<dbReference type="EMBL" id="JBHMQT010000043">
    <property type="protein sequence ID" value="MFC0864519.1"/>
    <property type="molecule type" value="Genomic_DNA"/>
</dbReference>
<keyword evidence="2" id="KW-0238">DNA-binding</keyword>
<protein>
    <submittedName>
        <fullName evidence="5">Winged helix-turn-helix transcriptional regulator</fullName>
    </submittedName>
</protein>
<evidence type="ECO:0000256" key="2">
    <source>
        <dbReference type="ARBA" id="ARBA00023125"/>
    </source>
</evidence>
<dbReference type="PROSITE" id="PS51118">
    <property type="entry name" value="HTH_HXLR"/>
    <property type="match status" value="1"/>
</dbReference>
<dbReference type="PANTHER" id="PTHR33204:SF18">
    <property type="entry name" value="TRANSCRIPTIONAL REGULATORY PROTEIN"/>
    <property type="match status" value="1"/>
</dbReference>
<dbReference type="PANTHER" id="PTHR33204">
    <property type="entry name" value="TRANSCRIPTIONAL REGULATOR, MARR FAMILY"/>
    <property type="match status" value="1"/>
</dbReference>
<gene>
    <name evidence="5" type="ORF">ACFHYQ_19690</name>
</gene>
<dbReference type="InterPro" id="IPR036527">
    <property type="entry name" value="SCP2_sterol-bd_dom_sf"/>
</dbReference>
<name>A0ABV6U7U1_9ACTN</name>
<dbReference type="SUPFAM" id="SSF46785">
    <property type="entry name" value="Winged helix' DNA-binding domain"/>
    <property type="match status" value="1"/>
</dbReference>
<dbReference type="InterPro" id="IPR036390">
    <property type="entry name" value="WH_DNA-bd_sf"/>
</dbReference>
<dbReference type="SUPFAM" id="SSF55718">
    <property type="entry name" value="SCP-like"/>
    <property type="match status" value="1"/>
</dbReference>
<dbReference type="InterPro" id="IPR002577">
    <property type="entry name" value="HTH_HxlR"/>
</dbReference>
<keyword evidence="1" id="KW-0805">Transcription regulation</keyword>
<keyword evidence="6" id="KW-1185">Reference proteome</keyword>
<evidence type="ECO:0000313" key="5">
    <source>
        <dbReference type="EMBL" id="MFC0864519.1"/>
    </source>
</evidence>
<dbReference type="InterPro" id="IPR036388">
    <property type="entry name" value="WH-like_DNA-bd_sf"/>
</dbReference>
<reference evidence="5 6" key="1">
    <citation type="submission" date="2024-09" db="EMBL/GenBank/DDBJ databases">
        <authorList>
            <person name="Sun Q."/>
            <person name="Mori K."/>
        </authorList>
    </citation>
    <scope>NUCLEOTIDE SEQUENCE [LARGE SCALE GENOMIC DNA]</scope>
    <source>
        <strain evidence="5 6">TBRC 1851</strain>
    </source>
</reference>
<proteinExistence type="predicted"/>
<evidence type="ECO:0000256" key="3">
    <source>
        <dbReference type="ARBA" id="ARBA00023163"/>
    </source>
</evidence>
<evidence type="ECO:0000259" key="4">
    <source>
        <dbReference type="PROSITE" id="PS51118"/>
    </source>
</evidence>
<dbReference type="Gene3D" id="1.10.10.10">
    <property type="entry name" value="Winged helix-like DNA-binding domain superfamily/Winged helix DNA-binding domain"/>
    <property type="match status" value="1"/>
</dbReference>
<accession>A0ABV6U7U1</accession>
<evidence type="ECO:0000256" key="1">
    <source>
        <dbReference type="ARBA" id="ARBA00023015"/>
    </source>
</evidence>
<organism evidence="5 6">
    <name type="scientific">Sphaerimonospora cavernae</name>
    <dbReference type="NCBI Taxonomy" id="1740611"/>
    <lineage>
        <taxon>Bacteria</taxon>
        <taxon>Bacillati</taxon>
        <taxon>Actinomycetota</taxon>
        <taxon>Actinomycetes</taxon>
        <taxon>Streptosporangiales</taxon>
        <taxon>Streptosporangiaceae</taxon>
        <taxon>Sphaerimonospora</taxon>
    </lineage>
</organism>